<gene>
    <name evidence="4" type="ORF">HID58_046196</name>
</gene>
<evidence type="ECO:0000259" key="3">
    <source>
        <dbReference type="Pfam" id="PF10354"/>
    </source>
</evidence>
<feature type="domain" description="25S rRNA (uridine-N(3))-methyltransferase BMT5-like" evidence="3">
    <location>
        <begin position="225"/>
        <end position="385"/>
    </location>
</feature>
<dbReference type="PANTHER" id="PTHR11538:SF81">
    <property type="entry name" value="25S RRNA (URIDINE-N(3))-METHYLTRANSFERASE BMT5-LIKE DOMAIN-CONTAINING PROTEIN"/>
    <property type="match status" value="1"/>
</dbReference>
<protein>
    <recommendedName>
        <fullName evidence="3">25S rRNA (uridine-N(3))-methyltransferase BMT5-like domain-containing protein</fullName>
    </recommendedName>
</protein>
<feature type="region of interest" description="Disordered" evidence="2">
    <location>
        <begin position="419"/>
        <end position="439"/>
    </location>
</feature>
<reference evidence="4 5" key="1">
    <citation type="submission" date="2021-05" db="EMBL/GenBank/DDBJ databases">
        <title>Genome Assembly of Synthetic Allotetraploid Brassica napus Reveals Homoeologous Exchanges between Subgenomes.</title>
        <authorList>
            <person name="Davis J.T."/>
        </authorList>
    </citation>
    <scope>NUCLEOTIDE SEQUENCE [LARGE SCALE GENOMIC DNA]</scope>
    <source>
        <strain evidence="5">cv. Da-Ae</strain>
        <tissue evidence="4">Seedling</tissue>
    </source>
</reference>
<name>A0ABQ8AVX1_BRANA</name>
<evidence type="ECO:0000256" key="2">
    <source>
        <dbReference type="SAM" id="MobiDB-lite"/>
    </source>
</evidence>
<feature type="domain" description="25S rRNA (uridine-N(3))-methyltransferase BMT5-like" evidence="3">
    <location>
        <begin position="30"/>
        <end position="181"/>
    </location>
</feature>
<evidence type="ECO:0000313" key="5">
    <source>
        <dbReference type="Proteomes" id="UP000824890"/>
    </source>
</evidence>
<sequence length="439" mass="50463">MLCEGIKHVDEMEFSNTITCSHYNNKQKILLVGEGDFSFSLCLAKAFGSATNITATSLDTREELEQKYKDAKNNVEELERRGCTVIHGVNVHSMDKDHRVVRSIVYDRIIFNFPHAGFHFGRETDSYTILQHQEVVKGFFLSAKELVDASGEIHVTHKIAHPFTSWNIKTLGEEKGYSNKRGSGIDCDSSFPVGLSSTFMFKKKPWYESVFLGRLRQYSNKQRILLVGEGDFTFSLSLARAFGSATNLTATSLDTREEIELNYANGKANIEELTRLGCTEIHDLTLAPRSERYNRIIFNFPHSGFGFGSEHHRQYIMLHQELVREFLKSSKKMVKDKDGEIHITHKTAHPFSEWKIVTLAEENGLCLTQEMEFSKWYFPGYSNKKGSRPRCNSSFPVGKSSTFIFKKRHREHDKLHQCYYRKRKGKPSHDEEKNDELDA</sequence>
<dbReference type="EMBL" id="JAGKQM010000012">
    <property type="protein sequence ID" value="KAH0896628.1"/>
    <property type="molecule type" value="Genomic_DNA"/>
</dbReference>
<organism evidence="4 5">
    <name type="scientific">Brassica napus</name>
    <name type="common">Rape</name>
    <dbReference type="NCBI Taxonomy" id="3708"/>
    <lineage>
        <taxon>Eukaryota</taxon>
        <taxon>Viridiplantae</taxon>
        <taxon>Streptophyta</taxon>
        <taxon>Embryophyta</taxon>
        <taxon>Tracheophyta</taxon>
        <taxon>Spermatophyta</taxon>
        <taxon>Magnoliopsida</taxon>
        <taxon>eudicotyledons</taxon>
        <taxon>Gunneridae</taxon>
        <taxon>Pentapetalae</taxon>
        <taxon>rosids</taxon>
        <taxon>malvids</taxon>
        <taxon>Brassicales</taxon>
        <taxon>Brassicaceae</taxon>
        <taxon>Brassiceae</taxon>
        <taxon>Brassica</taxon>
    </lineage>
</organism>
<evidence type="ECO:0000313" key="4">
    <source>
        <dbReference type="EMBL" id="KAH0896628.1"/>
    </source>
</evidence>
<dbReference type="Pfam" id="PF10354">
    <property type="entry name" value="BMT5-like"/>
    <property type="match status" value="2"/>
</dbReference>
<keyword evidence="5" id="KW-1185">Reference proteome</keyword>
<dbReference type="PANTHER" id="PTHR11538">
    <property type="entry name" value="PHENYLALANYL-TRNA SYNTHETASE"/>
    <property type="match status" value="1"/>
</dbReference>
<dbReference type="InterPro" id="IPR019446">
    <property type="entry name" value="BMT5-like"/>
</dbReference>
<dbReference type="Proteomes" id="UP000824890">
    <property type="component" value="Unassembled WGS sequence"/>
</dbReference>
<proteinExistence type="predicted"/>
<feature type="coiled-coil region" evidence="1">
    <location>
        <begin position="54"/>
        <end position="81"/>
    </location>
</feature>
<accession>A0ABQ8AVX1</accession>
<evidence type="ECO:0000256" key="1">
    <source>
        <dbReference type="SAM" id="Coils"/>
    </source>
</evidence>
<keyword evidence="1" id="KW-0175">Coiled coil</keyword>
<comment type="caution">
    <text evidence="4">The sequence shown here is derived from an EMBL/GenBank/DDBJ whole genome shotgun (WGS) entry which is preliminary data.</text>
</comment>